<evidence type="ECO:0000256" key="1">
    <source>
        <dbReference type="SAM" id="MobiDB-lite"/>
    </source>
</evidence>
<evidence type="ECO:0000313" key="4">
    <source>
        <dbReference type="Proteomes" id="UP000190539"/>
    </source>
</evidence>
<gene>
    <name evidence="3" type="ORF">B1H18_12440</name>
</gene>
<accession>A0A1V4AB70</accession>
<protein>
    <recommendedName>
        <fullName evidence="2">DUF2241 domain-containing protein</fullName>
    </recommendedName>
</protein>
<organism evidence="3 4">
    <name type="scientific">Streptomyces tsukubensis</name>
    <dbReference type="NCBI Taxonomy" id="83656"/>
    <lineage>
        <taxon>Bacteria</taxon>
        <taxon>Bacillati</taxon>
        <taxon>Actinomycetota</taxon>
        <taxon>Actinomycetes</taxon>
        <taxon>Kitasatosporales</taxon>
        <taxon>Streptomycetaceae</taxon>
        <taxon>Streptomyces</taxon>
    </lineage>
</organism>
<feature type="region of interest" description="Disordered" evidence="1">
    <location>
        <begin position="39"/>
        <end position="77"/>
    </location>
</feature>
<name>A0A1V4AB70_9ACTN</name>
<feature type="domain" description="DUF2241" evidence="2">
    <location>
        <begin position="5"/>
        <end position="35"/>
    </location>
</feature>
<evidence type="ECO:0000259" key="2">
    <source>
        <dbReference type="Pfam" id="PF10000"/>
    </source>
</evidence>
<proteinExistence type="predicted"/>
<dbReference type="Pfam" id="PF10000">
    <property type="entry name" value="ACT_3"/>
    <property type="match status" value="1"/>
</dbReference>
<sequence>MRIMSGEGGLRKLLSGMRPELNPGRYVFATAAGAVPDGLRGRRWSDSRGRRTRQGSRTTTWQAGSPCGCAPRSTRWD</sequence>
<feature type="compositionally biased region" description="Basic and acidic residues" evidence="1">
    <location>
        <begin position="39"/>
        <end position="49"/>
    </location>
</feature>
<keyword evidence="4" id="KW-1185">Reference proteome</keyword>
<reference evidence="3 4" key="1">
    <citation type="submission" date="2017-02" db="EMBL/GenBank/DDBJ databases">
        <title>Draft Genome Sequence of Streptomyces tsukubaensis F601, a Producer of the immunosuppressant tacrolimus FK506.</title>
        <authorList>
            <person name="Zong G."/>
            <person name="Zhong C."/>
            <person name="Fu J."/>
            <person name="Qin R."/>
            <person name="Cao G."/>
        </authorList>
    </citation>
    <scope>NUCLEOTIDE SEQUENCE [LARGE SCALE GENOMIC DNA]</scope>
    <source>
        <strain evidence="3 4">F601</strain>
    </source>
</reference>
<dbReference type="AlphaFoldDB" id="A0A1V4AB70"/>
<comment type="caution">
    <text evidence="3">The sequence shown here is derived from an EMBL/GenBank/DDBJ whole genome shotgun (WGS) entry which is preliminary data.</text>
</comment>
<dbReference type="EMBL" id="MVFC01000007">
    <property type="protein sequence ID" value="OON80665.1"/>
    <property type="molecule type" value="Genomic_DNA"/>
</dbReference>
<evidence type="ECO:0000313" key="3">
    <source>
        <dbReference type="EMBL" id="OON80665.1"/>
    </source>
</evidence>
<dbReference type="InterPro" id="IPR018717">
    <property type="entry name" value="DUF2241"/>
</dbReference>
<dbReference type="Proteomes" id="UP000190539">
    <property type="component" value="Unassembled WGS sequence"/>
</dbReference>